<proteinExistence type="predicted"/>
<dbReference type="EMBL" id="SHLI01000001">
    <property type="protein sequence ID" value="RZU99192.1"/>
    <property type="molecule type" value="Genomic_DNA"/>
</dbReference>
<reference evidence="1 2" key="1">
    <citation type="submission" date="2019-02" db="EMBL/GenBank/DDBJ databases">
        <title>Genomic Encyclopedia of Type Strains, Phase IV (KMG-IV): sequencing the most valuable type-strain genomes for metagenomic binning, comparative biology and taxonomic classification.</title>
        <authorList>
            <person name="Goeker M."/>
        </authorList>
    </citation>
    <scope>NUCLEOTIDE SEQUENCE [LARGE SCALE GENOMIC DNA]</scope>
    <source>
        <strain evidence="1 2">DSM 21056</strain>
    </source>
</reference>
<comment type="caution">
    <text evidence="1">The sequence shown here is derived from an EMBL/GenBank/DDBJ whole genome shotgun (WGS) entry which is preliminary data.</text>
</comment>
<gene>
    <name evidence="1" type="ORF">EV698_1473</name>
</gene>
<dbReference type="Proteomes" id="UP000292298">
    <property type="component" value="Unassembled WGS sequence"/>
</dbReference>
<dbReference type="AlphaFoldDB" id="A0A4Q8D1K6"/>
<sequence>MSSRISAHGFSPIPRPIHPSPNRPVSDLFRLVPATPDWVEEDFAAVVESRPAIRGLFGPEVDWPPFDLTIQEDRDDLRWHADEFEEGTSFAFLVIAPRQRLCNGCLYLFPTQSPDHDIEAYLWIRSDLDGVIAKPMEEQIIAWVTDAWPFQHVAWPGRDCAIEDWYQRGYANYYSRLRD</sequence>
<organism evidence="1 2">
    <name type="scientific">Spiribacter vilamensis</name>
    <dbReference type="NCBI Taxonomy" id="531306"/>
    <lineage>
        <taxon>Bacteria</taxon>
        <taxon>Pseudomonadati</taxon>
        <taxon>Pseudomonadota</taxon>
        <taxon>Gammaproteobacteria</taxon>
        <taxon>Chromatiales</taxon>
        <taxon>Ectothiorhodospiraceae</taxon>
        <taxon>Spiribacter</taxon>
    </lineage>
</organism>
<dbReference type="RefSeq" id="WP_130503441.1">
    <property type="nucleotide sequence ID" value="NZ_SHLI01000001.1"/>
</dbReference>
<evidence type="ECO:0000313" key="2">
    <source>
        <dbReference type="Proteomes" id="UP000292298"/>
    </source>
</evidence>
<evidence type="ECO:0000313" key="1">
    <source>
        <dbReference type="EMBL" id="RZU99192.1"/>
    </source>
</evidence>
<protein>
    <recommendedName>
        <fullName evidence="3">GNAT family N-acetyltransferase</fullName>
    </recommendedName>
</protein>
<accession>A0A4Q8D1K6</accession>
<evidence type="ECO:0008006" key="3">
    <source>
        <dbReference type="Google" id="ProtNLM"/>
    </source>
</evidence>
<keyword evidence="2" id="KW-1185">Reference proteome</keyword>
<dbReference type="OrthoDB" id="1424091at2"/>
<name>A0A4Q8D1K6_9GAMM</name>